<reference evidence="3" key="1">
    <citation type="submission" date="2023-01" db="EMBL/GenBank/DDBJ databases">
        <title>Metagenome sequencing of chrysophaentin producing Chrysophaeum taylorii.</title>
        <authorList>
            <person name="Davison J."/>
            <person name="Bewley C."/>
        </authorList>
    </citation>
    <scope>NUCLEOTIDE SEQUENCE</scope>
    <source>
        <strain evidence="3">NIES-1699</strain>
    </source>
</reference>
<evidence type="ECO:0000313" key="4">
    <source>
        <dbReference type="Proteomes" id="UP001230188"/>
    </source>
</evidence>
<dbReference type="Pfam" id="PF08534">
    <property type="entry name" value="Redoxin"/>
    <property type="match status" value="1"/>
</dbReference>
<proteinExistence type="inferred from homology"/>
<dbReference type="InterPro" id="IPR013740">
    <property type="entry name" value="Redoxin"/>
</dbReference>
<comment type="similarity">
    <text evidence="1">Belongs to the peroxiredoxin family. Prx5 subfamily.</text>
</comment>
<accession>A0AAD7UF72</accession>
<feature type="domain" description="Redoxin" evidence="2">
    <location>
        <begin position="78"/>
        <end position="194"/>
    </location>
</feature>
<comment type="caution">
    <text evidence="3">The sequence shown here is derived from an EMBL/GenBank/DDBJ whole genome shotgun (WGS) entry which is preliminary data.</text>
</comment>
<sequence>MVESTSLGGWLFERWLRSPLSPVPRRGEEDAVSPGDAKLRPETDLSEKLFGWPDIDFAPDNCVISKFGHEPHKQKAAGDVGIDFSLPTTTGTSVRLSELLKKGPVLMCAVAPSCPHCVAYASDMETFAKEVPITCLAVTVMSPHPENEMCFETGKKWEVPHSKGVSQAKTLEERLRWAELIKEKMPSWVVVADDLSDKINPWWSTYGPAPRCAYLVHATGLICHSWLWWEPDQVRTAVQAYLAQVEQA</sequence>
<keyword evidence="4" id="KW-1185">Reference proteome</keyword>
<dbReference type="Gene3D" id="3.40.30.10">
    <property type="entry name" value="Glutaredoxin"/>
    <property type="match status" value="1"/>
</dbReference>
<organism evidence="3 4">
    <name type="scientific">Chrysophaeum taylorii</name>
    <dbReference type="NCBI Taxonomy" id="2483200"/>
    <lineage>
        <taxon>Eukaryota</taxon>
        <taxon>Sar</taxon>
        <taxon>Stramenopiles</taxon>
        <taxon>Ochrophyta</taxon>
        <taxon>Pelagophyceae</taxon>
        <taxon>Pelagomonadales</taxon>
        <taxon>Pelagomonadaceae</taxon>
        <taxon>Chrysophaeum</taxon>
    </lineage>
</organism>
<dbReference type="Proteomes" id="UP001230188">
    <property type="component" value="Unassembled WGS sequence"/>
</dbReference>
<evidence type="ECO:0000313" key="3">
    <source>
        <dbReference type="EMBL" id="KAJ8602817.1"/>
    </source>
</evidence>
<dbReference type="AlphaFoldDB" id="A0AAD7UF72"/>
<evidence type="ECO:0000256" key="1">
    <source>
        <dbReference type="ARBA" id="ARBA00010505"/>
    </source>
</evidence>
<dbReference type="SUPFAM" id="SSF52833">
    <property type="entry name" value="Thioredoxin-like"/>
    <property type="match status" value="1"/>
</dbReference>
<name>A0AAD7UF72_9STRA</name>
<evidence type="ECO:0000259" key="2">
    <source>
        <dbReference type="Pfam" id="PF08534"/>
    </source>
</evidence>
<dbReference type="EMBL" id="JAQMWT010000366">
    <property type="protein sequence ID" value="KAJ8602817.1"/>
    <property type="molecule type" value="Genomic_DNA"/>
</dbReference>
<dbReference type="GO" id="GO:0016491">
    <property type="term" value="F:oxidoreductase activity"/>
    <property type="evidence" value="ECO:0007669"/>
    <property type="project" value="InterPro"/>
</dbReference>
<gene>
    <name evidence="3" type="ORF">CTAYLR_002597</name>
</gene>
<protein>
    <recommendedName>
        <fullName evidence="2">Redoxin domain-containing protein</fullName>
    </recommendedName>
</protein>
<dbReference type="InterPro" id="IPR036249">
    <property type="entry name" value="Thioredoxin-like_sf"/>
</dbReference>